<dbReference type="PROSITE" id="PS50982">
    <property type="entry name" value="MBD"/>
    <property type="match status" value="1"/>
</dbReference>
<feature type="region of interest" description="Disordered" evidence="6">
    <location>
        <begin position="1"/>
        <end position="256"/>
    </location>
</feature>
<dbReference type="InterPro" id="IPR001739">
    <property type="entry name" value="Methyl_CpG_DNA-bd"/>
</dbReference>
<dbReference type="Pfam" id="PF01429">
    <property type="entry name" value="MBD"/>
    <property type="match status" value="1"/>
</dbReference>
<evidence type="ECO:0000256" key="2">
    <source>
        <dbReference type="ARBA" id="ARBA00023015"/>
    </source>
</evidence>
<dbReference type="EMBL" id="JBBPBK010000015">
    <property type="protein sequence ID" value="KAK9269129.1"/>
    <property type="molecule type" value="Genomic_DNA"/>
</dbReference>
<reference evidence="8 9" key="1">
    <citation type="journal article" date="2024" name="Plant J.">
        <title>Genome sequences and population genomics reveal climatic adaptation and genomic divergence between two closely related sweetgum species.</title>
        <authorList>
            <person name="Xu W.Q."/>
            <person name="Ren C.Q."/>
            <person name="Zhang X.Y."/>
            <person name="Comes H.P."/>
            <person name="Liu X.H."/>
            <person name="Li Y.G."/>
            <person name="Kettle C.J."/>
            <person name="Jalonen R."/>
            <person name="Gaisberger H."/>
            <person name="Ma Y.Z."/>
            <person name="Qiu Y.X."/>
        </authorList>
    </citation>
    <scope>NUCLEOTIDE SEQUENCE [LARGE SCALE GENOMIC DNA]</scope>
    <source>
        <strain evidence="8">Hangzhou</strain>
    </source>
</reference>
<gene>
    <name evidence="8" type="ORF">L1049_000898</name>
</gene>
<evidence type="ECO:0000259" key="7">
    <source>
        <dbReference type="PROSITE" id="PS50982"/>
    </source>
</evidence>
<keyword evidence="2" id="KW-0805">Transcription regulation</keyword>
<accession>A0AAP0R5S2</accession>
<evidence type="ECO:0000313" key="9">
    <source>
        <dbReference type="Proteomes" id="UP001415857"/>
    </source>
</evidence>
<dbReference type="GO" id="GO:0003677">
    <property type="term" value="F:DNA binding"/>
    <property type="evidence" value="ECO:0007669"/>
    <property type="project" value="UniProtKB-KW"/>
</dbReference>
<evidence type="ECO:0000256" key="1">
    <source>
        <dbReference type="ARBA" id="ARBA00004123"/>
    </source>
</evidence>
<dbReference type="Proteomes" id="UP001415857">
    <property type="component" value="Unassembled WGS sequence"/>
</dbReference>
<proteinExistence type="predicted"/>
<dbReference type="Gene3D" id="3.30.890.10">
    <property type="entry name" value="Methyl-cpg-binding Protein 2, Chain A"/>
    <property type="match status" value="1"/>
</dbReference>
<evidence type="ECO:0000256" key="6">
    <source>
        <dbReference type="SAM" id="MobiDB-lite"/>
    </source>
</evidence>
<evidence type="ECO:0000256" key="4">
    <source>
        <dbReference type="ARBA" id="ARBA00023163"/>
    </source>
</evidence>
<evidence type="ECO:0000256" key="3">
    <source>
        <dbReference type="ARBA" id="ARBA00023125"/>
    </source>
</evidence>
<dbReference type="SUPFAM" id="SSF54171">
    <property type="entry name" value="DNA-binding domain"/>
    <property type="match status" value="1"/>
</dbReference>
<feature type="compositionally biased region" description="Basic and acidic residues" evidence="6">
    <location>
        <begin position="89"/>
        <end position="136"/>
    </location>
</feature>
<dbReference type="GO" id="GO:0005634">
    <property type="term" value="C:nucleus"/>
    <property type="evidence" value="ECO:0007669"/>
    <property type="project" value="UniProtKB-SubCell"/>
</dbReference>
<comment type="caution">
    <text evidence="8">The sequence shown here is derived from an EMBL/GenBank/DDBJ whole genome shotgun (WGS) entry which is preliminary data.</text>
</comment>
<keyword evidence="4" id="KW-0804">Transcription</keyword>
<keyword evidence="5" id="KW-0539">Nucleus</keyword>
<sequence length="256" mass="28211">MKTKFMPKKGGTPKKNEIIFTAPTGEEVTSKRQLEQYMKSHPGGPAISEFDWGTGETPRRSARISEKVKASPPPESEPLKKRSKKSSASKKDNKEKEATLEKTEETKEIQMQDGEKIEKDDVKAEEAPPEECKENAEPELVNSKETQGDKGADISDVTQNGKDKMEDTKVQEKVEQPQVEPEKEDKPDAAVAEEKKLEVEGEEKGKENRSALESEGETKEKEPASGSNEEQNSLKGNEKVEGEVIENGSGAGEAKP</sequence>
<dbReference type="PANTHER" id="PTHR33729">
    <property type="entry name" value="METHYL-CPG BINDING DOMAIN CONTAINING PROTEIN, EXPRESSED"/>
    <property type="match status" value="1"/>
</dbReference>
<comment type="subcellular location">
    <subcellularLocation>
        <location evidence="1">Nucleus</location>
    </subcellularLocation>
</comment>
<feature type="domain" description="MBD" evidence="7">
    <location>
        <begin position="1"/>
        <end position="57"/>
    </location>
</feature>
<keyword evidence="9" id="KW-1185">Reference proteome</keyword>
<evidence type="ECO:0000313" key="8">
    <source>
        <dbReference type="EMBL" id="KAK9269129.1"/>
    </source>
</evidence>
<evidence type="ECO:0000256" key="5">
    <source>
        <dbReference type="ARBA" id="ARBA00023242"/>
    </source>
</evidence>
<dbReference type="InterPro" id="IPR039622">
    <property type="entry name" value="MBD10/11"/>
</dbReference>
<dbReference type="InterPro" id="IPR016177">
    <property type="entry name" value="DNA-bd_dom_sf"/>
</dbReference>
<dbReference type="PANTHER" id="PTHR33729:SF12">
    <property type="entry name" value="MBD DOMAIN-CONTAINING PROTEIN"/>
    <property type="match status" value="1"/>
</dbReference>
<feature type="compositionally biased region" description="Basic and acidic residues" evidence="6">
    <location>
        <begin position="57"/>
        <end position="69"/>
    </location>
</feature>
<feature type="compositionally biased region" description="Polar residues" evidence="6">
    <location>
        <begin position="225"/>
        <end position="235"/>
    </location>
</feature>
<keyword evidence="3" id="KW-0238">DNA-binding</keyword>
<name>A0AAP0R5S2_LIQFO</name>
<dbReference type="AlphaFoldDB" id="A0AAP0R5S2"/>
<protein>
    <recommendedName>
        <fullName evidence="7">MBD domain-containing protein</fullName>
    </recommendedName>
</protein>
<organism evidence="8 9">
    <name type="scientific">Liquidambar formosana</name>
    <name type="common">Formosan gum</name>
    <dbReference type="NCBI Taxonomy" id="63359"/>
    <lineage>
        <taxon>Eukaryota</taxon>
        <taxon>Viridiplantae</taxon>
        <taxon>Streptophyta</taxon>
        <taxon>Embryophyta</taxon>
        <taxon>Tracheophyta</taxon>
        <taxon>Spermatophyta</taxon>
        <taxon>Magnoliopsida</taxon>
        <taxon>eudicotyledons</taxon>
        <taxon>Gunneridae</taxon>
        <taxon>Pentapetalae</taxon>
        <taxon>Saxifragales</taxon>
        <taxon>Altingiaceae</taxon>
        <taxon>Liquidambar</taxon>
    </lineage>
</organism>
<feature type="compositionally biased region" description="Basic and acidic residues" evidence="6">
    <location>
        <begin position="161"/>
        <end position="223"/>
    </location>
</feature>